<dbReference type="AlphaFoldDB" id="A0A0B0H2Z2"/>
<dbReference type="Proteomes" id="UP000030856">
    <property type="component" value="Unassembled WGS sequence"/>
</dbReference>
<reference evidence="1 3" key="1">
    <citation type="journal article" date="2014" name="BMC Genomics">
        <title>The genome of the intracellular bacterium of the coastal bivalve, Solemya velum: a blueprint for thriving in and out of symbiosis.</title>
        <authorList>
            <person name="Dmytrenko O."/>
            <person name="Russell S.L."/>
            <person name="Loo W.T."/>
            <person name="Fontanez K.M."/>
            <person name="Liao L."/>
            <person name="Roeselers G."/>
            <person name="Sharma R."/>
            <person name="Stewart F.J."/>
            <person name="Newton I.L."/>
            <person name="Woyke T."/>
            <person name="Wu D."/>
            <person name="Lang J.M."/>
            <person name="Eisen J.A."/>
            <person name="Cavanaugh C.M."/>
        </authorList>
    </citation>
    <scope>NUCLEOTIDE SEQUENCE [LARGE SCALE GENOMIC DNA]</scope>
    <source>
        <strain evidence="1 3">WH</strain>
    </source>
</reference>
<dbReference type="RefSeq" id="WP_043116836.1">
    <property type="nucleotide sequence ID" value="NZ_JRAA01000002.1"/>
</dbReference>
<evidence type="ECO:0000313" key="4">
    <source>
        <dbReference type="Proteomes" id="UP000190962"/>
    </source>
</evidence>
<dbReference type="EMBL" id="JRAA01000002">
    <property type="protein sequence ID" value="KHF24583.1"/>
    <property type="molecule type" value="Genomic_DNA"/>
</dbReference>
<reference evidence="2 4" key="2">
    <citation type="submission" date="2016-11" db="EMBL/GenBank/DDBJ databases">
        <title>Mixed transmission modes and dynamic genome evolution in an obligate animal-bacterial symbiosis.</title>
        <authorList>
            <person name="Russell S.L."/>
            <person name="Corbett-Detig R.B."/>
            <person name="Cavanaugh C.M."/>
        </authorList>
    </citation>
    <scope>NUCLEOTIDE SEQUENCE [LARGE SCALE GENOMIC DNA]</scope>
    <source>
        <strain evidence="2">MA-KB16</strain>
    </source>
</reference>
<comment type="caution">
    <text evidence="1">The sequence shown here is derived from an EMBL/GenBank/DDBJ whole genome shotgun (WGS) entry which is preliminary data.</text>
</comment>
<keyword evidence="3" id="KW-1185">Reference proteome</keyword>
<evidence type="ECO:0000313" key="1">
    <source>
        <dbReference type="EMBL" id="KHF24583.1"/>
    </source>
</evidence>
<name>A0A0B0H2Z2_SOVGS</name>
<evidence type="ECO:0000313" key="3">
    <source>
        <dbReference type="Proteomes" id="UP000030856"/>
    </source>
</evidence>
<protein>
    <submittedName>
        <fullName evidence="1">Uncharacterized protein</fullName>
    </submittedName>
</protein>
<evidence type="ECO:0000313" key="2">
    <source>
        <dbReference type="EMBL" id="OOY34659.1"/>
    </source>
</evidence>
<sequence>MKRSRIWVFDENRLNEALDGYEQESIDAYPQHEEKIRITIKAMRNFLYSDYADRLTMREEDEK</sequence>
<gene>
    <name evidence="2" type="ORF">BOV88_08600</name>
    <name evidence="1" type="ORF">JV46_03210</name>
</gene>
<accession>A0A0B0H2Z2</accession>
<proteinExistence type="predicted"/>
<dbReference type="Proteomes" id="UP000190962">
    <property type="component" value="Unassembled WGS sequence"/>
</dbReference>
<dbReference type="EMBL" id="MPNX01000012">
    <property type="protein sequence ID" value="OOY34659.1"/>
    <property type="molecule type" value="Genomic_DNA"/>
</dbReference>
<organism evidence="1 3">
    <name type="scientific">Solemya velum gill symbiont</name>
    <dbReference type="NCBI Taxonomy" id="2340"/>
    <lineage>
        <taxon>Bacteria</taxon>
        <taxon>Pseudomonadati</taxon>
        <taxon>Pseudomonadota</taxon>
        <taxon>Gammaproteobacteria</taxon>
        <taxon>sulfur-oxidizing symbionts</taxon>
    </lineage>
</organism>
<dbReference type="STRING" id="2340.JV46_03210"/>